<dbReference type="PRINTS" id="PR00727">
    <property type="entry name" value="LEADERPTASE"/>
</dbReference>
<evidence type="ECO:0000313" key="8">
    <source>
        <dbReference type="EMBL" id="WED43873.1"/>
    </source>
</evidence>
<sequence length="236" mass="27059">MKAKSYRNYLQQKFNYSMLREWSSFLFLVLILFAARSAIADWNRIPSGSMEPTIYVGDLILVNKLAYDLKIPYTTIHLAEWANPKQGEIVVFNKPGDGQRLIKRVIGTPGDIIEMKNNVLIVNDHPSTYSPLPPVTAKLPKEEQNLAVFATEQLNQKSHAVMGLPSQPALRSFGPIKIPADQFFLLGDNRDNSADSRYFGFVPRQQIIGRAERVIISWDKEDFYKPRFKRFLQKLI</sequence>
<dbReference type="RefSeq" id="WP_275089686.1">
    <property type="nucleotide sequence ID" value="NZ_CP119078.1"/>
</dbReference>
<evidence type="ECO:0000256" key="6">
    <source>
        <dbReference type="RuleBase" id="RU362042"/>
    </source>
</evidence>
<evidence type="ECO:0000256" key="3">
    <source>
        <dbReference type="ARBA" id="ARBA00013208"/>
    </source>
</evidence>
<comment type="subcellular location">
    <subcellularLocation>
        <location evidence="6">Membrane</location>
        <topology evidence="6">Multi-pass membrane protein</topology>
    </subcellularLocation>
</comment>
<proteinExistence type="inferred from homology"/>
<evidence type="ECO:0000259" key="7">
    <source>
        <dbReference type="Pfam" id="PF10502"/>
    </source>
</evidence>
<evidence type="ECO:0000256" key="4">
    <source>
        <dbReference type="ARBA" id="ARBA00019232"/>
    </source>
</evidence>
<dbReference type="InterPro" id="IPR019533">
    <property type="entry name" value="Peptidase_S26"/>
</dbReference>
<dbReference type="EC" id="3.4.21.89" evidence="3 6"/>
<gene>
    <name evidence="8" type="primary">lepB</name>
    <name evidence="8" type="ORF">PXX05_03570</name>
</gene>
<dbReference type="GO" id="GO:0009003">
    <property type="term" value="F:signal peptidase activity"/>
    <property type="evidence" value="ECO:0007669"/>
    <property type="project" value="UniProtKB-EC"/>
</dbReference>
<evidence type="ECO:0000313" key="9">
    <source>
        <dbReference type="Proteomes" id="UP001222087"/>
    </source>
</evidence>
<evidence type="ECO:0000256" key="2">
    <source>
        <dbReference type="ARBA" id="ARBA00009370"/>
    </source>
</evidence>
<keyword evidence="5 6" id="KW-0378">Hydrolase</keyword>
<dbReference type="SUPFAM" id="SSF51306">
    <property type="entry name" value="LexA/Signal peptidase"/>
    <property type="match status" value="1"/>
</dbReference>
<keyword evidence="9" id="KW-1185">Reference proteome</keyword>
<comment type="catalytic activity">
    <reaction evidence="1 6">
        <text>Cleavage of hydrophobic, N-terminal signal or leader sequences from secreted and periplasmic proteins.</text>
        <dbReference type="EC" id="3.4.21.89"/>
    </reaction>
</comment>
<dbReference type="InterPro" id="IPR000223">
    <property type="entry name" value="Pept_S26A_signal_pept_1"/>
</dbReference>
<evidence type="ECO:0000256" key="5">
    <source>
        <dbReference type="ARBA" id="ARBA00022801"/>
    </source>
</evidence>
<keyword evidence="6" id="KW-0645">Protease</keyword>
<evidence type="ECO:0000256" key="1">
    <source>
        <dbReference type="ARBA" id="ARBA00000677"/>
    </source>
</evidence>
<protein>
    <recommendedName>
        <fullName evidence="4 6">Signal peptidase I</fullName>
        <ecNumber evidence="3 6">3.4.21.89</ecNumber>
    </recommendedName>
</protein>
<dbReference type="PANTHER" id="PTHR43390:SF1">
    <property type="entry name" value="CHLOROPLAST PROCESSING PEPTIDASE"/>
    <property type="match status" value="1"/>
</dbReference>
<dbReference type="Gene3D" id="2.10.109.10">
    <property type="entry name" value="Umud Fragment, subunit A"/>
    <property type="match status" value="1"/>
</dbReference>
<name>A0ABY8ATQ7_9GAMM</name>
<comment type="similarity">
    <text evidence="2 6">Belongs to the peptidase S26 family.</text>
</comment>
<accession>A0ABY8ATQ7</accession>
<dbReference type="Pfam" id="PF10502">
    <property type="entry name" value="Peptidase_S26"/>
    <property type="match status" value="1"/>
</dbReference>
<dbReference type="NCBIfam" id="TIGR02227">
    <property type="entry name" value="sigpep_I_bact"/>
    <property type="match status" value="1"/>
</dbReference>
<dbReference type="PANTHER" id="PTHR43390">
    <property type="entry name" value="SIGNAL PEPTIDASE I"/>
    <property type="match status" value="1"/>
</dbReference>
<dbReference type="PROSITE" id="PS00760">
    <property type="entry name" value="SPASE_I_2"/>
    <property type="match status" value="1"/>
</dbReference>
<dbReference type="CDD" id="cd06530">
    <property type="entry name" value="S26_SPase_I"/>
    <property type="match status" value="1"/>
</dbReference>
<dbReference type="InterPro" id="IPR036286">
    <property type="entry name" value="LexA/Signal_pep-like_sf"/>
</dbReference>
<reference evidence="8 9" key="1">
    <citation type="submission" date="2023-02" db="EMBL/GenBank/DDBJ databases">
        <title>Genome Sequence of L. cardiaca H63T.</title>
        <authorList>
            <person name="Lopez A.E."/>
            <person name="Cianciotto N.P."/>
        </authorList>
    </citation>
    <scope>NUCLEOTIDE SEQUENCE [LARGE SCALE GENOMIC DNA]</scope>
    <source>
        <strain evidence="8 9">H63</strain>
    </source>
</reference>
<dbReference type="InterPro" id="IPR019757">
    <property type="entry name" value="Pept_S26A_signal_pept_1_Lys-AS"/>
</dbReference>
<feature type="domain" description="Peptidase S26" evidence="7">
    <location>
        <begin position="21"/>
        <end position="214"/>
    </location>
</feature>
<organism evidence="8 9">
    <name type="scientific">Legionella cardiaca</name>
    <dbReference type="NCBI Taxonomy" id="1071983"/>
    <lineage>
        <taxon>Bacteria</taxon>
        <taxon>Pseudomonadati</taxon>
        <taxon>Pseudomonadota</taxon>
        <taxon>Gammaproteobacteria</taxon>
        <taxon>Legionellales</taxon>
        <taxon>Legionellaceae</taxon>
        <taxon>Legionella</taxon>
    </lineage>
</organism>
<dbReference type="Proteomes" id="UP001222087">
    <property type="component" value="Chromosome"/>
</dbReference>
<dbReference type="EMBL" id="CP119078">
    <property type="protein sequence ID" value="WED43873.1"/>
    <property type="molecule type" value="Genomic_DNA"/>
</dbReference>